<evidence type="ECO:0000313" key="10">
    <source>
        <dbReference type="EMBL" id="MEL4455905.1"/>
    </source>
</evidence>
<evidence type="ECO:0000256" key="1">
    <source>
        <dbReference type="ARBA" id="ARBA00004752"/>
    </source>
</evidence>
<dbReference type="EMBL" id="JBCDNA010000002">
    <property type="protein sequence ID" value="MEL4455905.1"/>
    <property type="molecule type" value="Genomic_DNA"/>
</dbReference>
<keyword evidence="3" id="KW-0808">Transferase</keyword>
<dbReference type="InterPro" id="IPR038063">
    <property type="entry name" value="Transpep_catalytic_dom"/>
</dbReference>
<dbReference type="Pfam" id="PF01471">
    <property type="entry name" value="PG_binding_1"/>
    <property type="match status" value="1"/>
</dbReference>
<feature type="domain" description="L,D-transpeptidase scaffold" evidence="9">
    <location>
        <begin position="57"/>
        <end position="192"/>
    </location>
</feature>
<dbReference type="InterPro" id="IPR045380">
    <property type="entry name" value="LD_TPept_scaffold_dom"/>
</dbReference>
<keyword evidence="6" id="KW-0961">Cell wall biogenesis/degradation</keyword>
<dbReference type="SUPFAM" id="SSF141523">
    <property type="entry name" value="L,D-transpeptidase catalytic domain-like"/>
    <property type="match status" value="1"/>
</dbReference>
<dbReference type="InterPro" id="IPR005490">
    <property type="entry name" value="LD_TPept_cat_dom"/>
</dbReference>
<feature type="domain" description="Peptidoglycan binding-like" evidence="7">
    <location>
        <begin position="224"/>
        <end position="280"/>
    </location>
</feature>
<evidence type="ECO:0000256" key="4">
    <source>
        <dbReference type="ARBA" id="ARBA00022960"/>
    </source>
</evidence>
<evidence type="ECO:0000256" key="6">
    <source>
        <dbReference type="ARBA" id="ARBA00023316"/>
    </source>
</evidence>
<reference evidence="10 11" key="1">
    <citation type="submission" date="2024-04" db="EMBL/GenBank/DDBJ databases">
        <title>whole genome sequencing of Lutimonas vermicola strain IMCC1616.</title>
        <authorList>
            <person name="Bae S.S."/>
        </authorList>
    </citation>
    <scope>NUCLEOTIDE SEQUENCE [LARGE SCALE GENOMIC DNA]</scope>
    <source>
        <strain evidence="10 11">IMCC1616</strain>
    </source>
</reference>
<evidence type="ECO:0000256" key="2">
    <source>
        <dbReference type="ARBA" id="ARBA00005992"/>
    </source>
</evidence>
<dbReference type="Gene3D" id="2.40.440.10">
    <property type="entry name" value="L,D-transpeptidase catalytic domain-like"/>
    <property type="match status" value="1"/>
</dbReference>
<dbReference type="RefSeq" id="WP_342159893.1">
    <property type="nucleotide sequence ID" value="NZ_JBCDNA010000002.1"/>
</dbReference>
<evidence type="ECO:0000313" key="11">
    <source>
        <dbReference type="Proteomes" id="UP001474120"/>
    </source>
</evidence>
<protein>
    <submittedName>
        <fullName evidence="10">L,D-transpeptidase family protein</fullName>
    </submittedName>
</protein>
<comment type="pathway">
    <text evidence="1">Cell wall biogenesis; peptidoglycan biosynthesis.</text>
</comment>
<proteinExistence type="inferred from homology"/>
<dbReference type="InterPro" id="IPR036365">
    <property type="entry name" value="PGBD-like_sf"/>
</dbReference>
<evidence type="ECO:0000259" key="8">
    <source>
        <dbReference type="Pfam" id="PF03734"/>
    </source>
</evidence>
<dbReference type="PANTHER" id="PTHR41533">
    <property type="entry name" value="L,D-TRANSPEPTIDASE HI_1667-RELATED"/>
    <property type="match status" value="1"/>
</dbReference>
<keyword evidence="4" id="KW-0133">Cell shape</keyword>
<dbReference type="InterPro" id="IPR036366">
    <property type="entry name" value="PGBDSf"/>
</dbReference>
<dbReference type="Pfam" id="PF20142">
    <property type="entry name" value="Scaffold"/>
    <property type="match status" value="1"/>
</dbReference>
<evidence type="ECO:0000259" key="9">
    <source>
        <dbReference type="Pfam" id="PF20142"/>
    </source>
</evidence>
<feature type="domain" description="L,D-TPase catalytic" evidence="8">
    <location>
        <begin position="309"/>
        <end position="463"/>
    </location>
</feature>
<accession>A0ABU9L4H6</accession>
<dbReference type="SUPFAM" id="SSF47090">
    <property type="entry name" value="PGBD-like"/>
    <property type="match status" value="1"/>
</dbReference>
<dbReference type="InterPro" id="IPR002477">
    <property type="entry name" value="Peptidoglycan-bd-like"/>
</dbReference>
<evidence type="ECO:0000259" key="7">
    <source>
        <dbReference type="Pfam" id="PF01471"/>
    </source>
</evidence>
<dbReference type="PANTHER" id="PTHR41533:SF2">
    <property type="entry name" value="BLR7131 PROTEIN"/>
    <property type="match status" value="1"/>
</dbReference>
<dbReference type="Proteomes" id="UP001474120">
    <property type="component" value="Unassembled WGS sequence"/>
</dbReference>
<dbReference type="CDD" id="cd16913">
    <property type="entry name" value="YkuD_like"/>
    <property type="match status" value="1"/>
</dbReference>
<name>A0ABU9L4H6_9FLAO</name>
<evidence type="ECO:0000256" key="5">
    <source>
        <dbReference type="ARBA" id="ARBA00022984"/>
    </source>
</evidence>
<sequence>MSTFKQVLLLLIFFLPVVLLHAQDLSVEEILEDKILAKETQGTVIVEGIELFSQVELPKFYTNREFELAWTSHKNRRDLIESLESSYDEGLSPEDYHLDRIRKLMAKSDKAKLSKTETADLDLLMTDALILYASHLLEGKLEQSEIRKNWDVERNAGPSNPDSLLTITLHNQNIKQVFEDFKPHHYMYDLMKFHLKRLRKESAQGGWPWVSDGEVLKPGDTAGRVAEIRKYLIAVGDLKESLVENKNIFDKDLEQGVKKFQWRHKLTQDGVIGKGTVEQMQVPVEDRIDMLLLNLERTRWIFHQPDEDFLLVNIAGFHVKRFTNRKEVFNSRAIVGKYHKESPIFKGVMEYIVINPTWILPYSIATHETLPNLKKDPGYLEEKHMEVMDNKGKLLNPSSIDWNQYSSGNFPFIIRQKAGPWNALGEVKFIFPNKYAVYLHDTPSRGLYNQQDRAFSHGCIRTEDKWGLLMSLMNDPEVWNMEKINEILESGETTKIYLPKPINIYLIYLTAAVDQDNNLMFMKDVYKRDDAVLKALKAPFTFNEG</sequence>
<comment type="caution">
    <text evidence="10">The sequence shown here is derived from an EMBL/GenBank/DDBJ whole genome shotgun (WGS) entry which is preliminary data.</text>
</comment>
<gene>
    <name evidence="10" type="ORF">AABB81_08355</name>
</gene>
<comment type="similarity">
    <text evidence="2">Belongs to the YkuD family.</text>
</comment>
<dbReference type="InterPro" id="IPR052905">
    <property type="entry name" value="LD-transpeptidase_YkuD-like"/>
</dbReference>
<organism evidence="10 11">
    <name type="scientific">Lutimonas vermicola</name>
    <dbReference type="NCBI Taxonomy" id="414288"/>
    <lineage>
        <taxon>Bacteria</taxon>
        <taxon>Pseudomonadati</taxon>
        <taxon>Bacteroidota</taxon>
        <taxon>Flavobacteriia</taxon>
        <taxon>Flavobacteriales</taxon>
        <taxon>Flavobacteriaceae</taxon>
        <taxon>Lutimonas</taxon>
    </lineage>
</organism>
<evidence type="ECO:0000256" key="3">
    <source>
        <dbReference type="ARBA" id="ARBA00022679"/>
    </source>
</evidence>
<keyword evidence="11" id="KW-1185">Reference proteome</keyword>
<keyword evidence="5" id="KW-0573">Peptidoglycan synthesis</keyword>
<dbReference type="Pfam" id="PF03734">
    <property type="entry name" value="YkuD"/>
    <property type="match status" value="1"/>
</dbReference>
<dbReference type="Gene3D" id="1.10.101.10">
    <property type="entry name" value="PGBD-like superfamily/PGBD"/>
    <property type="match status" value="1"/>
</dbReference>